<evidence type="ECO:0000256" key="4">
    <source>
        <dbReference type="ARBA" id="ARBA00022840"/>
    </source>
</evidence>
<dbReference type="InterPro" id="IPR045269">
    <property type="entry name" value="Atg1-like"/>
</dbReference>
<accession>A0ABD5SSC8</accession>
<dbReference type="CDD" id="cd14014">
    <property type="entry name" value="STKc_PknB_like"/>
    <property type="match status" value="1"/>
</dbReference>
<dbReference type="AlphaFoldDB" id="A0ABD5SSC8"/>
<dbReference type="Pfam" id="PF00069">
    <property type="entry name" value="Pkinase"/>
    <property type="match status" value="1"/>
</dbReference>
<dbReference type="InterPro" id="IPR000719">
    <property type="entry name" value="Prot_kinase_dom"/>
</dbReference>
<dbReference type="GO" id="GO:0005524">
    <property type="term" value="F:ATP binding"/>
    <property type="evidence" value="ECO:0007669"/>
    <property type="project" value="UniProtKB-KW"/>
</dbReference>
<dbReference type="SMART" id="SM00220">
    <property type="entry name" value="S_TKc"/>
    <property type="match status" value="1"/>
</dbReference>
<dbReference type="PROSITE" id="PS50011">
    <property type="entry name" value="PROTEIN_KINASE_DOM"/>
    <property type="match status" value="1"/>
</dbReference>
<dbReference type="SUPFAM" id="SSF56112">
    <property type="entry name" value="Protein kinase-like (PK-like)"/>
    <property type="match status" value="1"/>
</dbReference>
<comment type="caution">
    <text evidence="6">The sequence shown here is derived from an EMBL/GenBank/DDBJ whole genome shotgun (WGS) entry which is preliminary data.</text>
</comment>
<dbReference type="PROSITE" id="PS00108">
    <property type="entry name" value="PROTEIN_KINASE_ST"/>
    <property type="match status" value="1"/>
</dbReference>
<dbReference type="InterPro" id="IPR011009">
    <property type="entry name" value="Kinase-like_dom_sf"/>
</dbReference>
<keyword evidence="1" id="KW-0808">Transferase</keyword>
<keyword evidence="3 6" id="KW-0418">Kinase</keyword>
<keyword evidence="7" id="KW-1185">Reference proteome</keyword>
<keyword evidence="2" id="KW-0547">Nucleotide-binding</keyword>
<feature type="domain" description="Protein kinase" evidence="5">
    <location>
        <begin position="17"/>
        <end position="279"/>
    </location>
</feature>
<dbReference type="PANTHER" id="PTHR24348">
    <property type="entry name" value="SERINE/THREONINE-PROTEIN KINASE UNC-51-RELATED"/>
    <property type="match status" value="1"/>
</dbReference>
<evidence type="ECO:0000256" key="3">
    <source>
        <dbReference type="ARBA" id="ARBA00022777"/>
    </source>
</evidence>
<dbReference type="Gene3D" id="1.10.510.10">
    <property type="entry name" value="Transferase(Phosphotransferase) domain 1"/>
    <property type="match status" value="1"/>
</dbReference>
<keyword evidence="6" id="KW-0723">Serine/threonine-protein kinase</keyword>
<proteinExistence type="predicted"/>
<dbReference type="RefSeq" id="WP_273739022.1">
    <property type="nucleotide sequence ID" value="NZ_JAQIVI010000210.1"/>
</dbReference>
<sequence length="287" mass="32274">MSGELTIDQITTHFEDVEILREIEGGANKQVYEAKYQGQTIAFKILPIDNRRAEGYAKREIETMQKIDSPILVDLLGHTATEIDGTYVFALLEEFVPGNTLKGVLEENGGDPDLGLDVTRSLLSVLPAFDEDEIIHRDIKPGNIMVRPDGEITLLDVGIARMQNRTSLTPTFAPHGPGTYAYSAPEQLNNEKEIQGCRTDLFATGIVMFESITGEHPFAPDDIDITIPDAILQEERKELNGYLEDPDFEAELNEFFKKMTSFEPYERFRKAEFARQEFNDITGDAHV</sequence>
<dbReference type="PANTHER" id="PTHR24348:SF22">
    <property type="entry name" value="NON-SPECIFIC SERINE_THREONINE PROTEIN KINASE"/>
    <property type="match status" value="1"/>
</dbReference>
<gene>
    <name evidence="6" type="ORF">ACFQE6_13835</name>
</gene>
<dbReference type="InterPro" id="IPR008271">
    <property type="entry name" value="Ser/Thr_kinase_AS"/>
</dbReference>
<name>A0ABD5SSC8_9EURY</name>
<evidence type="ECO:0000313" key="6">
    <source>
        <dbReference type="EMBL" id="MFC6766030.1"/>
    </source>
</evidence>
<dbReference type="GO" id="GO:0004674">
    <property type="term" value="F:protein serine/threonine kinase activity"/>
    <property type="evidence" value="ECO:0007669"/>
    <property type="project" value="UniProtKB-KW"/>
</dbReference>
<organism evidence="6 7">
    <name type="scientific">Natrinema soli</name>
    <dbReference type="NCBI Taxonomy" id="1930624"/>
    <lineage>
        <taxon>Archaea</taxon>
        <taxon>Methanobacteriati</taxon>
        <taxon>Methanobacteriota</taxon>
        <taxon>Stenosarchaea group</taxon>
        <taxon>Halobacteria</taxon>
        <taxon>Halobacteriales</taxon>
        <taxon>Natrialbaceae</taxon>
        <taxon>Natrinema</taxon>
    </lineage>
</organism>
<evidence type="ECO:0000259" key="5">
    <source>
        <dbReference type="PROSITE" id="PS50011"/>
    </source>
</evidence>
<reference evidence="6 7" key="1">
    <citation type="journal article" date="2019" name="Int. J. Syst. Evol. Microbiol.">
        <title>The Global Catalogue of Microorganisms (GCM) 10K type strain sequencing project: providing services to taxonomists for standard genome sequencing and annotation.</title>
        <authorList>
            <consortium name="The Broad Institute Genomics Platform"/>
            <consortium name="The Broad Institute Genome Sequencing Center for Infectious Disease"/>
            <person name="Wu L."/>
            <person name="Ma J."/>
        </authorList>
    </citation>
    <scope>NUCLEOTIDE SEQUENCE [LARGE SCALE GENOMIC DNA]</scope>
    <source>
        <strain evidence="6 7">LMG 29247</strain>
    </source>
</reference>
<evidence type="ECO:0000256" key="2">
    <source>
        <dbReference type="ARBA" id="ARBA00022741"/>
    </source>
</evidence>
<keyword evidence="4" id="KW-0067">ATP-binding</keyword>
<evidence type="ECO:0000313" key="7">
    <source>
        <dbReference type="Proteomes" id="UP001596383"/>
    </source>
</evidence>
<evidence type="ECO:0000256" key="1">
    <source>
        <dbReference type="ARBA" id="ARBA00022679"/>
    </source>
</evidence>
<dbReference type="EMBL" id="JBHSWV010000210">
    <property type="protein sequence ID" value="MFC6766030.1"/>
    <property type="molecule type" value="Genomic_DNA"/>
</dbReference>
<protein>
    <submittedName>
        <fullName evidence="6">Serine/threonine protein kinase</fullName>
    </submittedName>
</protein>
<dbReference type="Proteomes" id="UP001596383">
    <property type="component" value="Unassembled WGS sequence"/>
</dbReference>